<protein>
    <submittedName>
        <fullName evidence="3">Ig-like domain-containing protein</fullName>
    </submittedName>
</protein>
<dbReference type="InterPro" id="IPR008964">
    <property type="entry name" value="Invasin/intimin_cell_adhesion"/>
</dbReference>
<dbReference type="Proteomes" id="UP000727857">
    <property type="component" value="Unassembled WGS sequence"/>
</dbReference>
<evidence type="ECO:0000259" key="2">
    <source>
        <dbReference type="Pfam" id="PF02368"/>
    </source>
</evidence>
<feature type="region of interest" description="Disordered" evidence="1">
    <location>
        <begin position="317"/>
        <end position="344"/>
    </location>
</feature>
<sequence>MKKFLIGVICIIPIVVVLALTVTSDIILMATPVNPSEMQIRNSNNEIIGSNDIVKVDISDADEFIIVDIYPTMTPDKSITYEREDGYGQGRVELVKVEGSDNRYTLRPLAAGLTQVIVLAKANVNVYGVLTIQVTSDSVETAAIYNSSGEAVSGEYRLKGQERFFMDVYPIDAMNDSGVIWRSSDSKVAKVDANGNVTPVGEGKAGIEAVVRDKAGETHSAMIIVDTTGAVAKSSTIYTAEEVTLSWVRENAAVNPEVTEVKYLAEGRYLLTRTDNEASAEVSVERCEAGEIVVLNPPEVLYTGNGPSHLVTKIIEAPETDEDESGDSDDKTDEESLKPVYSSETPDIVSVTEDGVILPLKPGQALLRVSYGDSFKQVSFTVRERPATFNLDIQSADARLGIQMTRVWGYYWLTESGELTSSYDFGIAGDKNSFDVNWSVSEGADGEALATFVRRNDGTQGITLTFLESAIGRSVTVTAVLVVDNREINSVKRSFTFNINPKKESVNVYNFAQVAMVLSKDEKWGGGERFSCYDVVMQQNIYAEHVVDNIRGGIYGNGFLYDGSGVPESEEVRRQLGFQGGLLRFNYEQVWQEIRAFNESHAEVFAANAAAGIPYTQFTLDFVDISMRCAATIDEAEGRNAVLYVEMLWGENEPGKKDIPRDPPVNLKYLQVYNADKGVELGYISDLLIEGCIFGDNVRHGIFAYYYGVEHRKFEDGSNVTLRNNVFKMHGAPAVVFASPAYKESFDMNCAPNLTIEGTCDIYNWKTREEFSDMLSIFILKYLVELAANESDGAGQGLIELFRDSFASMIDEVVKHENLDSLFYSYGGKEYTSLGIMGLGAPLTWDPATVTIKSDDVNALVLPFRDADGNTIGALQSIEFAVRKIYPKISSISKPSYLIANDFSHGEPEIKPGDPVPNSKELYAKLTGQAQ</sequence>
<accession>A0A940DGU1</accession>
<gene>
    <name evidence="3" type="ORF">IAB16_00105</name>
</gene>
<reference evidence="3" key="1">
    <citation type="submission" date="2020-10" db="EMBL/GenBank/DDBJ databases">
        <authorList>
            <person name="Gilroy R."/>
        </authorList>
    </citation>
    <scope>NUCLEOTIDE SEQUENCE</scope>
    <source>
        <strain evidence="3">517</strain>
    </source>
</reference>
<evidence type="ECO:0000313" key="3">
    <source>
        <dbReference type="EMBL" id="MBO8423413.1"/>
    </source>
</evidence>
<evidence type="ECO:0000256" key="1">
    <source>
        <dbReference type="SAM" id="MobiDB-lite"/>
    </source>
</evidence>
<dbReference type="InterPro" id="IPR011050">
    <property type="entry name" value="Pectin_lyase_fold/virulence"/>
</dbReference>
<name>A0A940DGU1_9FIRM</name>
<dbReference type="SUPFAM" id="SSF51126">
    <property type="entry name" value="Pectin lyase-like"/>
    <property type="match status" value="1"/>
</dbReference>
<dbReference type="EMBL" id="JADINF010000003">
    <property type="protein sequence ID" value="MBO8423413.1"/>
    <property type="molecule type" value="Genomic_DNA"/>
</dbReference>
<proteinExistence type="predicted"/>
<organism evidence="3 4">
    <name type="scientific">Candidatus Stercoripulliclostridium pullicola</name>
    <dbReference type="NCBI Taxonomy" id="2840953"/>
    <lineage>
        <taxon>Bacteria</taxon>
        <taxon>Bacillati</taxon>
        <taxon>Bacillota</taxon>
        <taxon>Clostridia</taxon>
        <taxon>Eubacteriales</taxon>
        <taxon>Candidatus Stercoripulliclostridium</taxon>
    </lineage>
</organism>
<comment type="caution">
    <text evidence="3">The sequence shown here is derived from an EMBL/GenBank/DDBJ whole genome shotgun (WGS) entry which is preliminary data.</text>
</comment>
<feature type="compositionally biased region" description="Acidic residues" evidence="1">
    <location>
        <begin position="318"/>
        <end position="333"/>
    </location>
</feature>
<dbReference type="SUPFAM" id="SSF49373">
    <property type="entry name" value="Invasin/intimin cell-adhesion fragments"/>
    <property type="match status" value="1"/>
</dbReference>
<dbReference type="InterPro" id="IPR003343">
    <property type="entry name" value="Big_2"/>
</dbReference>
<feature type="domain" description="BIG2" evidence="2">
    <location>
        <begin position="167"/>
        <end position="214"/>
    </location>
</feature>
<dbReference type="Pfam" id="PF02368">
    <property type="entry name" value="Big_2"/>
    <property type="match status" value="1"/>
</dbReference>
<dbReference type="AlphaFoldDB" id="A0A940DGU1"/>
<evidence type="ECO:0000313" key="4">
    <source>
        <dbReference type="Proteomes" id="UP000727857"/>
    </source>
</evidence>
<dbReference type="Gene3D" id="2.60.40.1080">
    <property type="match status" value="1"/>
</dbReference>
<reference evidence="3" key="2">
    <citation type="journal article" date="2021" name="PeerJ">
        <title>Extensive microbial diversity within the chicken gut microbiome revealed by metagenomics and culture.</title>
        <authorList>
            <person name="Gilroy R."/>
            <person name="Ravi A."/>
            <person name="Getino M."/>
            <person name="Pursley I."/>
            <person name="Horton D.L."/>
            <person name="Alikhan N.F."/>
            <person name="Baker D."/>
            <person name="Gharbi K."/>
            <person name="Hall N."/>
            <person name="Watson M."/>
            <person name="Adriaenssens E.M."/>
            <person name="Foster-Nyarko E."/>
            <person name="Jarju S."/>
            <person name="Secka A."/>
            <person name="Antonio M."/>
            <person name="Oren A."/>
            <person name="Chaudhuri R.R."/>
            <person name="La Ragione R."/>
            <person name="Hildebrand F."/>
            <person name="Pallen M.J."/>
        </authorList>
    </citation>
    <scope>NUCLEOTIDE SEQUENCE</scope>
    <source>
        <strain evidence="3">517</strain>
    </source>
</reference>